<keyword evidence="2" id="KW-1185">Reference proteome</keyword>
<reference evidence="1" key="1">
    <citation type="submission" date="2022-06" db="EMBL/GenBank/DDBJ databases">
        <title>Phylogenomic reconstructions and comparative analyses of Kickxellomycotina fungi.</title>
        <authorList>
            <person name="Reynolds N.K."/>
            <person name="Stajich J.E."/>
            <person name="Barry K."/>
            <person name="Grigoriev I.V."/>
            <person name="Crous P."/>
            <person name="Smith M.E."/>
        </authorList>
    </citation>
    <scope>NUCLEOTIDE SEQUENCE</scope>
    <source>
        <strain evidence="1">RSA 2271</strain>
    </source>
</reference>
<comment type="caution">
    <text evidence="1">The sequence shown here is derived from an EMBL/GenBank/DDBJ whole genome shotgun (WGS) entry which is preliminary data.</text>
</comment>
<proteinExistence type="predicted"/>
<protein>
    <submittedName>
        <fullName evidence="1">Uncharacterized protein</fullName>
    </submittedName>
</protein>
<evidence type="ECO:0000313" key="2">
    <source>
        <dbReference type="Proteomes" id="UP001145114"/>
    </source>
</evidence>
<accession>A0ACC1HX19</accession>
<sequence length="261" mass="29625">AILLTRNNQLIEFPSYLLPVGVKPGSVINLQLERNHHEELVQKDQMQLLQERILEEFGTMLPKPPVLRVRNVTQTSVVLEWDELDVARSDFRGLRLYRDGQLMAHSLPTQLSTANTLRETKVTGLDIDHEYSFQLELRTSAGQYLSVPVTFRTHTLDNLTGIKVCFGDFEPEKEVEELKECINRIGAKWTTHVLIDVTHLLCRTPSGPNYEIATALNIPVVRPDWLLACEANGKLQPALNFYTNNIADATSNVRHNNSTSR</sequence>
<organism evidence="1 2">
    <name type="scientific">Spiromyces aspiralis</name>
    <dbReference type="NCBI Taxonomy" id="68401"/>
    <lineage>
        <taxon>Eukaryota</taxon>
        <taxon>Fungi</taxon>
        <taxon>Fungi incertae sedis</taxon>
        <taxon>Zoopagomycota</taxon>
        <taxon>Kickxellomycotina</taxon>
        <taxon>Kickxellomycetes</taxon>
        <taxon>Kickxellales</taxon>
        <taxon>Kickxellaceae</taxon>
        <taxon>Spiromyces</taxon>
    </lineage>
</organism>
<evidence type="ECO:0000313" key="1">
    <source>
        <dbReference type="EMBL" id="KAJ1679870.1"/>
    </source>
</evidence>
<dbReference type="Proteomes" id="UP001145114">
    <property type="component" value="Unassembled WGS sequence"/>
</dbReference>
<gene>
    <name evidence="1" type="ORF">EV182_001158</name>
</gene>
<dbReference type="EMBL" id="JAMZIH010000139">
    <property type="protein sequence ID" value="KAJ1679870.1"/>
    <property type="molecule type" value="Genomic_DNA"/>
</dbReference>
<feature type="non-terminal residue" evidence="1">
    <location>
        <position position="1"/>
    </location>
</feature>
<name>A0ACC1HX19_9FUNG</name>